<evidence type="ECO:0000313" key="3">
    <source>
        <dbReference type="Proteomes" id="UP000704712"/>
    </source>
</evidence>
<dbReference type="EMBL" id="JAACNO010002857">
    <property type="protein sequence ID" value="KAF4130343.1"/>
    <property type="molecule type" value="Genomic_DNA"/>
</dbReference>
<comment type="caution">
    <text evidence="2">The sequence shown here is derived from an EMBL/GenBank/DDBJ whole genome shotgun (WGS) entry which is preliminary data.</text>
</comment>
<sequence>SRPVSWKVAGADKMQASPAFLMGLLLPRQPETVPAVASVPAASSVPAGPTQDPITGRKSKTKRGRLSKEERELWTESTTETLYVTAKDEFKRARNHVQIGAASGLIKLLKKKWSLYRRASMLPEMSQSLRLYRNTSLCDGSTAHEDADSDSVSFRDDTAASNRNKRKRANCECVKEELRALADGVKVMDEIMKSKSSTASDPALFRDVVAPLSRQENALNLQTAAINEWIQTLRNKN</sequence>
<feature type="region of interest" description="Disordered" evidence="1">
    <location>
        <begin position="37"/>
        <end position="72"/>
    </location>
</feature>
<dbReference type="Proteomes" id="UP000704712">
    <property type="component" value="Unassembled WGS sequence"/>
</dbReference>
<dbReference type="AlphaFoldDB" id="A0A8S9TQT8"/>
<feature type="compositionally biased region" description="Low complexity" evidence="1">
    <location>
        <begin position="37"/>
        <end position="47"/>
    </location>
</feature>
<protein>
    <submittedName>
        <fullName evidence="2">Uncharacterized protein</fullName>
    </submittedName>
</protein>
<gene>
    <name evidence="2" type="ORF">GN958_ATG20467</name>
</gene>
<organism evidence="2 3">
    <name type="scientific">Phytophthora infestans</name>
    <name type="common">Potato late blight agent</name>
    <name type="synonym">Botrytis infestans</name>
    <dbReference type="NCBI Taxonomy" id="4787"/>
    <lineage>
        <taxon>Eukaryota</taxon>
        <taxon>Sar</taxon>
        <taxon>Stramenopiles</taxon>
        <taxon>Oomycota</taxon>
        <taxon>Peronosporomycetes</taxon>
        <taxon>Peronosporales</taxon>
        <taxon>Peronosporaceae</taxon>
        <taxon>Phytophthora</taxon>
    </lineage>
</organism>
<name>A0A8S9TQT8_PHYIN</name>
<proteinExistence type="predicted"/>
<feature type="non-terminal residue" evidence="2">
    <location>
        <position position="237"/>
    </location>
</feature>
<evidence type="ECO:0000256" key="1">
    <source>
        <dbReference type="SAM" id="MobiDB-lite"/>
    </source>
</evidence>
<feature type="region of interest" description="Disordered" evidence="1">
    <location>
        <begin position="142"/>
        <end position="161"/>
    </location>
</feature>
<evidence type="ECO:0000313" key="2">
    <source>
        <dbReference type="EMBL" id="KAF4130343.1"/>
    </source>
</evidence>
<accession>A0A8S9TQT8</accession>
<reference evidence="2" key="1">
    <citation type="submission" date="2020-03" db="EMBL/GenBank/DDBJ databases">
        <title>Hybrid Assembly of Korean Phytophthora infestans isolates.</title>
        <authorList>
            <person name="Prokchorchik M."/>
            <person name="Lee Y."/>
            <person name="Seo J."/>
            <person name="Cho J.-H."/>
            <person name="Park Y.-E."/>
            <person name="Jang D.-C."/>
            <person name="Im J.-S."/>
            <person name="Choi J.-G."/>
            <person name="Park H.-J."/>
            <person name="Lee G.-B."/>
            <person name="Lee Y.-G."/>
            <person name="Hong S.-Y."/>
            <person name="Cho K."/>
            <person name="Sohn K.H."/>
        </authorList>
    </citation>
    <scope>NUCLEOTIDE SEQUENCE</scope>
    <source>
        <strain evidence="2">KR_2_A2</strain>
    </source>
</reference>